<dbReference type="SMART" id="SM00968">
    <property type="entry name" value="SMC_hinge"/>
    <property type="match status" value="1"/>
</dbReference>
<feature type="coiled-coil region" evidence="6">
    <location>
        <begin position="707"/>
        <end position="741"/>
    </location>
</feature>
<feature type="coiled-coil region" evidence="6">
    <location>
        <begin position="770"/>
        <end position="804"/>
    </location>
</feature>
<comment type="function">
    <text evidence="6">Required for chromosome condensation and partitioning.</text>
</comment>
<dbReference type="STRING" id="274537.BIU88_08930"/>
<dbReference type="Pfam" id="PF02463">
    <property type="entry name" value="SMC_N"/>
    <property type="match status" value="1"/>
</dbReference>
<dbReference type="InterPro" id="IPR010935">
    <property type="entry name" value="SMC_hinge"/>
</dbReference>
<dbReference type="PIRSF" id="PIRSF005719">
    <property type="entry name" value="SMC"/>
    <property type="match status" value="1"/>
</dbReference>
<protein>
    <recommendedName>
        <fullName evidence="6">Chromosome partition protein Smc</fullName>
    </recommendedName>
</protein>
<dbReference type="Pfam" id="PF06470">
    <property type="entry name" value="SMC_hinge"/>
    <property type="match status" value="1"/>
</dbReference>
<proteinExistence type="inferred from homology"/>
<feature type="coiled-coil region" evidence="6">
    <location>
        <begin position="167"/>
        <end position="225"/>
    </location>
</feature>
<comment type="similarity">
    <text evidence="6">Belongs to the SMC family.</text>
</comment>
<keyword evidence="2 6" id="KW-0547">Nucleotide-binding</keyword>
<dbReference type="Gene3D" id="3.40.50.300">
    <property type="entry name" value="P-loop containing nucleotide triphosphate hydrolases"/>
    <property type="match status" value="2"/>
</dbReference>
<dbReference type="GO" id="GO:0005694">
    <property type="term" value="C:chromosome"/>
    <property type="evidence" value="ECO:0007669"/>
    <property type="project" value="InterPro"/>
</dbReference>
<dbReference type="RefSeq" id="WP_069811572.1">
    <property type="nucleotide sequence ID" value="NZ_CP017305.1"/>
</dbReference>
<keyword evidence="4 6" id="KW-0175">Coiled coil</keyword>
<dbReference type="GO" id="GO:0016887">
    <property type="term" value="F:ATP hydrolysis activity"/>
    <property type="evidence" value="ECO:0007669"/>
    <property type="project" value="InterPro"/>
</dbReference>
<comment type="subunit">
    <text evidence="6">Homodimer.</text>
</comment>
<dbReference type="Gene3D" id="1.10.287.1490">
    <property type="match status" value="1"/>
</dbReference>
<dbReference type="Proteomes" id="UP000095185">
    <property type="component" value="Chromosome"/>
</dbReference>
<keyword evidence="3 6" id="KW-0067">ATP-binding</keyword>
<feature type="coiled-coil region" evidence="6">
    <location>
        <begin position="276"/>
        <end position="317"/>
    </location>
</feature>
<evidence type="ECO:0000256" key="6">
    <source>
        <dbReference type="HAMAP-Rule" id="MF_01894"/>
    </source>
</evidence>
<dbReference type="GO" id="GO:0006260">
    <property type="term" value="P:DNA replication"/>
    <property type="evidence" value="ECO:0007669"/>
    <property type="project" value="UniProtKB-UniRule"/>
</dbReference>
<evidence type="ECO:0000259" key="8">
    <source>
        <dbReference type="SMART" id="SM00968"/>
    </source>
</evidence>
<feature type="coiled-coil region" evidence="6">
    <location>
        <begin position="980"/>
        <end position="1024"/>
    </location>
</feature>
<dbReference type="SUPFAM" id="SSF52540">
    <property type="entry name" value="P-loop containing nucleoside triphosphate hydrolases"/>
    <property type="match status" value="1"/>
</dbReference>
<comment type="domain">
    <text evidence="6">Contains large globular domains required for ATP hydrolysis at each terminus and a third globular domain forming a flexible hinge near the middle of the molecule. These domains are separated by coiled-coil structures.</text>
</comment>
<dbReference type="InterPro" id="IPR011890">
    <property type="entry name" value="SMC_prok"/>
</dbReference>
<dbReference type="InterPro" id="IPR003395">
    <property type="entry name" value="RecF/RecN/SMC_N"/>
</dbReference>
<organism evidence="9 10">
    <name type="scientific">Chlorobaculum limnaeum</name>
    <dbReference type="NCBI Taxonomy" id="274537"/>
    <lineage>
        <taxon>Bacteria</taxon>
        <taxon>Pseudomonadati</taxon>
        <taxon>Chlorobiota</taxon>
        <taxon>Chlorobiia</taxon>
        <taxon>Chlorobiales</taxon>
        <taxon>Chlorobiaceae</taxon>
        <taxon>Chlorobaculum</taxon>
    </lineage>
</organism>
<keyword evidence="5 6" id="KW-0238">DNA-binding</keyword>
<feature type="coiled-coil region" evidence="6">
    <location>
        <begin position="833"/>
        <end position="937"/>
    </location>
</feature>
<dbReference type="Gene3D" id="1.20.1060.20">
    <property type="match status" value="1"/>
</dbReference>
<dbReference type="EMBL" id="CP017305">
    <property type="protein sequence ID" value="AOS85075.1"/>
    <property type="molecule type" value="Genomic_DNA"/>
</dbReference>
<sequence length="1183" mass="133845">MYLSKIELFGFKSFAHRVRIHFDKGLTAIVGPNGCGKTNVVDAIRWVLGEQKSMLLRSPKMESIIFNGTKKLKPHSFTEVSITIENTRNVLPTEYTEVTVTRRLYRNGDSDYLLNMVPCRLKDILDLFADTGMGSDAYSVIELKMIEEIISNKSEERLRLFEEAAGITRYKQRRKQTFRQLESASRDLARVDDVLAEVEKKVRNLRSQVRKAERLKEIREELRTLDLTISAITMDEHLQKLRPLLDSIATEERQSHELAATIARLDSAHQESELRQLDLERKLADDQRELNASNQQAHALEKQLLQHREKQKNLLQTIDRLNHSIAEKGRKRLEQEALSKELSEKQTPLKEACAAQLAGFERLKEQQAELNPALDASRQALQQERRAVAELQKSLNALNLTRQSLRTRKEHLEGSVHRLDQRKRDLERSMEQSEPERRRASEAIEEKKVALDELKKEEERLVALKASITEQGEKRKEELLSLKGEHNHLNNQILLCNSILEKFEGLPEGVAFLEKRREGKPGLGCLSDLISVRQGDRKALNAAFGESLGYYLCRNLDDARLAVSSLAKADKGKVHFLILDLIDGGGEIDYAGIEGARRAIDLVEAPAELSKALLLLLQHCHVVEDLDAAERLAERHPEALFITAQGEKFTRRGVLYGGSPKGGESLRLGKRAERDRLQEQMTGIAASIAGAETALTMLRKEFSAIDTERTKRAAASISQEISALEKRLARLEAEERSGADQIAHADRERDALFTSIQSVAEELEKSQPETLRLEAEIEAGQQKLNAMQEELAAGESRSRALNAELQAQQGRYRDAQLDLEKHGFRASACQQTIVTLSDEIEGMQRQIARTEKEIAGLGQTITEAAAAHEQAIVVSARQQEALNQLETTCRDLQARNHDALSNLRDLRRKHDLSAQMLAEFGNRKAKLEQEIAHLQATVMERYSVELEMMPAHAPEGFDIAASRERLAYLQKQREQFGGVNELALEEYESEKERLDFLTTQKEDLVNAEAQLRETIEEINRTALEKFEETFVEVRKNFIRIFHDLFDPEDEVDLLIHTDEDPLEAHIQIVAKPRGKKPLAIEQLSGGEKALTALSLLFAIYLVKPSPFCILDEVDAPLDDANVGRFVKLLKKFENNTQFIIVTHNKKSMASCQALYGVTMEEEGVSKLIPVKIEKARSEEESVA</sequence>
<dbReference type="GO" id="GO:0030261">
    <property type="term" value="P:chromosome condensation"/>
    <property type="evidence" value="ECO:0007669"/>
    <property type="project" value="InterPro"/>
</dbReference>
<dbReference type="SUPFAM" id="SSF75553">
    <property type="entry name" value="Smc hinge domain"/>
    <property type="match status" value="1"/>
</dbReference>
<comment type="subcellular location">
    <subcellularLocation>
        <location evidence="6">Cytoplasm</location>
    </subcellularLocation>
</comment>
<dbReference type="CDD" id="cd03278">
    <property type="entry name" value="ABC_SMC_barmotin"/>
    <property type="match status" value="1"/>
</dbReference>
<keyword evidence="10" id="KW-1185">Reference proteome</keyword>
<keyword evidence="1 6" id="KW-0963">Cytoplasm</keyword>
<dbReference type="InterPro" id="IPR024704">
    <property type="entry name" value="SMC"/>
</dbReference>
<feature type="compositionally biased region" description="Basic and acidic residues" evidence="7">
    <location>
        <begin position="410"/>
        <end position="442"/>
    </location>
</feature>
<dbReference type="GO" id="GO:0003677">
    <property type="term" value="F:DNA binding"/>
    <property type="evidence" value="ECO:0007669"/>
    <property type="project" value="UniProtKB-UniRule"/>
</dbReference>
<reference evidence="9" key="1">
    <citation type="submission" date="2016-09" db="EMBL/GenBank/DDBJ databases">
        <title>Genome sequence of Chlorobaculum limnaeum.</title>
        <authorList>
            <person name="Liu Z."/>
            <person name="Tank M."/>
            <person name="Bryant D.A."/>
        </authorList>
    </citation>
    <scope>NUCLEOTIDE SEQUENCE [LARGE SCALE GENOMIC DNA]</scope>
    <source>
        <strain evidence="9">DSM 1677</strain>
    </source>
</reference>
<evidence type="ECO:0000256" key="2">
    <source>
        <dbReference type="ARBA" id="ARBA00022741"/>
    </source>
</evidence>
<dbReference type="HAMAP" id="MF_01894">
    <property type="entry name" value="Smc_prok"/>
    <property type="match status" value="1"/>
</dbReference>
<dbReference type="GO" id="GO:0005524">
    <property type="term" value="F:ATP binding"/>
    <property type="evidence" value="ECO:0007669"/>
    <property type="project" value="UniProtKB-UniRule"/>
</dbReference>
<dbReference type="Gene3D" id="3.30.70.1620">
    <property type="match status" value="1"/>
</dbReference>
<evidence type="ECO:0000256" key="1">
    <source>
        <dbReference type="ARBA" id="ARBA00022490"/>
    </source>
</evidence>
<dbReference type="NCBIfam" id="TIGR02168">
    <property type="entry name" value="SMC_prok_B"/>
    <property type="match status" value="1"/>
</dbReference>
<name>A0A1D8D4Z7_CHLLM</name>
<dbReference type="GO" id="GO:0007059">
    <property type="term" value="P:chromosome segregation"/>
    <property type="evidence" value="ECO:0007669"/>
    <property type="project" value="UniProtKB-UniRule"/>
</dbReference>
<dbReference type="GO" id="GO:0005737">
    <property type="term" value="C:cytoplasm"/>
    <property type="evidence" value="ECO:0007669"/>
    <property type="project" value="UniProtKB-SubCell"/>
</dbReference>
<evidence type="ECO:0000313" key="10">
    <source>
        <dbReference type="Proteomes" id="UP000095185"/>
    </source>
</evidence>
<evidence type="ECO:0000256" key="5">
    <source>
        <dbReference type="ARBA" id="ARBA00023125"/>
    </source>
</evidence>
<feature type="domain" description="SMC hinge" evidence="8">
    <location>
        <begin position="521"/>
        <end position="633"/>
    </location>
</feature>
<evidence type="ECO:0000256" key="4">
    <source>
        <dbReference type="ARBA" id="ARBA00023054"/>
    </source>
</evidence>
<evidence type="ECO:0000313" key="9">
    <source>
        <dbReference type="EMBL" id="AOS85075.1"/>
    </source>
</evidence>
<dbReference type="InterPro" id="IPR036277">
    <property type="entry name" value="SMC_hinge_sf"/>
</dbReference>
<dbReference type="GO" id="GO:0007062">
    <property type="term" value="P:sister chromatid cohesion"/>
    <property type="evidence" value="ECO:0007669"/>
    <property type="project" value="InterPro"/>
</dbReference>
<dbReference type="AlphaFoldDB" id="A0A1D8D4Z7"/>
<evidence type="ECO:0000256" key="3">
    <source>
        <dbReference type="ARBA" id="ARBA00022840"/>
    </source>
</evidence>
<gene>
    <name evidence="6" type="primary">smc</name>
    <name evidence="9" type="ORF">BIU88_08930</name>
</gene>
<accession>A0A1D8D4Z7</accession>
<feature type="region of interest" description="Disordered" evidence="7">
    <location>
        <begin position="409"/>
        <end position="442"/>
    </location>
</feature>
<dbReference type="OrthoDB" id="9808768at2"/>
<dbReference type="SUPFAM" id="SSF90257">
    <property type="entry name" value="Myosin rod fragments"/>
    <property type="match status" value="1"/>
</dbReference>
<dbReference type="InterPro" id="IPR027417">
    <property type="entry name" value="P-loop_NTPase"/>
</dbReference>
<feature type="binding site" evidence="6">
    <location>
        <begin position="32"/>
        <end position="39"/>
    </location>
    <ligand>
        <name>ATP</name>
        <dbReference type="ChEBI" id="CHEBI:30616"/>
    </ligand>
</feature>
<evidence type="ECO:0000256" key="7">
    <source>
        <dbReference type="SAM" id="MobiDB-lite"/>
    </source>
</evidence>
<dbReference type="PANTHER" id="PTHR43977">
    <property type="entry name" value="STRUCTURAL MAINTENANCE OF CHROMOSOMES PROTEIN 3"/>
    <property type="match status" value="1"/>
</dbReference>
<dbReference type="KEGG" id="clz:BIU88_08930"/>